<gene>
    <name evidence="2" type="ORF">VP01_4125g1</name>
</gene>
<reference evidence="2 3" key="1">
    <citation type="submission" date="2015-08" db="EMBL/GenBank/DDBJ databases">
        <title>Next Generation Sequencing and Analysis of the Genome of Puccinia sorghi L Schw, the Causal Agent of Maize Common Rust.</title>
        <authorList>
            <person name="Rochi L."/>
            <person name="Burguener G."/>
            <person name="Darino M."/>
            <person name="Turjanski A."/>
            <person name="Kreff E."/>
            <person name="Dieguez M.J."/>
            <person name="Sacco F."/>
        </authorList>
    </citation>
    <scope>NUCLEOTIDE SEQUENCE [LARGE SCALE GENOMIC DNA]</scope>
    <source>
        <strain evidence="2 3">RO10H11247</strain>
    </source>
</reference>
<feature type="compositionally biased region" description="Acidic residues" evidence="1">
    <location>
        <begin position="326"/>
        <end position="351"/>
    </location>
</feature>
<name>A0A0L6UR76_9BASI</name>
<proteinExistence type="predicted"/>
<feature type="compositionally biased region" description="Basic and acidic residues" evidence="1">
    <location>
        <begin position="280"/>
        <end position="295"/>
    </location>
</feature>
<protein>
    <submittedName>
        <fullName evidence="2">Uncharacterized protein</fullName>
    </submittedName>
</protein>
<dbReference type="STRING" id="27349.A0A0L6UR76"/>
<sequence length="360" mass="41430">IIWGLLKQSLVPRAPELQNLQEFYDQFSNAQQIQTAASTANLSSLIKSNKVECFKEVKSGQIMISNSVIHMPNNMIQYACSLMTCLGMRVCLPNCYHNNFQRACSSTHLKLSDINLKRVTETNLLIQAYNNYFHFFVSAKYKKEQKEEGKIQKYADKRNFQKIKDMANKLPNRYIKIEESTPSRNYHTDQKIMKHRIRPPIKPHISEFKVAPKGLALDFYDPKLFKGLPPVQQKTVTTHTKVALLPDTNESLLPKPHTHCYKREAYGLLDADDDVSLSGKRNDNHEDGNKNKDDKEGEEINLYGPSPNASKDELLPEGETVNMYDTTDEKEDGSHQEEDDSGEENSDEEMYEFNGQRQWE</sequence>
<feature type="non-terminal residue" evidence="2">
    <location>
        <position position="1"/>
    </location>
</feature>
<organism evidence="2 3">
    <name type="scientific">Puccinia sorghi</name>
    <dbReference type="NCBI Taxonomy" id="27349"/>
    <lineage>
        <taxon>Eukaryota</taxon>
        <taxon>Fungi</taxon>
        <taxon>Dikarya</taxon>
        <taxon>Basidiomycota</taxon>
        <taxon>Pucciniomycotina</taxon>
        <taxon>Pucciniomycetes</taxon>
        <taxon>Pucciniales</taxon>
        <taxon>Pucciniaceae</taxon>
        <taxon>Puccinia</taxon>
    </lineage>
</organism>
<dbReference type="EMBL" id="LAVV01009197">
    <property type="protein sequence ID" value="KNZ51029.1"/>
    <property type="molecule type" value="Genomic_DNA"/>
</dbReference>
<accession>A0A0L6UR76</accession>
<dbReference type="Proteomes" id="UP000037035">
    <property type="component" value="Unassembled WGS sequence"/>
</dbReference>
<evidence type="ECO:0000256" key="1">
    <source>
        <dbReference type="SAM" id="MobiDB-lite"/>
    </source>
</evidence>
<dbReference type="VEuPathDB" id="FungiDB:VP01_4125g1"/>
<feature type="region of interest" description="Disordered" evidence="1">
    <location>
        <begin position="277"/>
        <end position="360"/>
    </location>
</feature>
<dbReference type="AlphaFoldDB" id="A0A0L6UR76"/>
<keyword evidence="3" id="KW-1185">Reference proteome</keyword>
<evidence type="ECO:0000313" key="2">
    <source>
        <dbReference type="EMBL" id="KNZ51029.1"/>
    </source>
</evidence>
<comment type="caution">
    <text evidence="2">The sequence shown here is derived from an EMBL/GenBank/DDBJ whole genome shotgun (WGS) entry which is preliminary data.</text>
</comment>
<evidence type="ECO:0000313" key="3">
    <source>
        <dbReference type="Proteomes" id="UP000037035"/>
    </source>
</evidence>